<dbReference type="PANTHER" id="PTHR31876:SF26">
    <property type="entry name" value="PROTEIN LIKE COV 2"/>
    <property type="match status" value="1"/>
</dbReference>
<evidence type="ECO:0000256" key="1">
    <source>
        <dbReference type="SAM" id="Phobius"/>
    </source>
</evidence>
<dbReference type="KEGG" id="msea:METESE_14300"/>
<protein>
    <submittedName>
        <fullName evidence="2">Membrane protein</fullName>
    </submittedName>
</protein>
<name>A0AA48GYP3_9BACT</name>
<dbReference type="RefSeq" id="WP_243333719.1">
    <property type="nucleotide sequence ID" value="NZ_AP027081.1"/>
</dbReference>
<keyword evidence="1" id="KW-0812">Transmembrane</keyword>
<dbReference type="EMBL" id="AP027081">
    <property type="protein sequence ID" value="BDU76472.1"/>
    <property type="molecule type" value="Genomic_DNA"/>
</dbReference>
<evidence type="ECO:0000313" key="2">
    <source>
        <dbReference type="EMBL" id="BDU76472.1"/>
    </source>
</evidence>
<feature type="transmembrane region" description="Helical" evidence="1">
    <location>
        <begin position="7"/>
        <end position="31"/>
    </location>
</feature>
<gene>
    <name evidence="2" type="ORF">METESE_14300</name>
</gene>
<dbReference type="Proteomes" id="UP001228113">
    <property type="component" value="Chromosome"/>
</dbReference>
<dbReference type="PANTHER" id="PTHR31876">
    <property type="entry name" value="COV-LIKE PROTEIN 1"/>
    <property type="match status" value="1"/>
</dbReference>
<dbReference type="Pfam" id="PF04367">
    <property type="entry name" value="DUF502"/>
    <property type="match status" value="1"/>
</dbReference>
<keyword evidence="3" id="KW-1185">Reference proteome</keyword>
<dbReference type="AlphaFoldDB" id="A0AA48GYP3"/>
<keyword evidence="1" id="KW-0472">Membrane</keyword>
<sequence>MIRKYLIAGFVTLLPSVVTFWILRAIFTTLVDVFRAPAAWMASLLHMPVPPAWGLALISAAATLCLLFLAGALVGNFVGRQILGWLDDIVMHVPLVKGIYGATKQLMSAIQNGQGGSFKEVVLVEWPREGSWTLAFVANRDCAWTRGEDAEALVAVYIPTAPNPTSGYVVMVPASRIRPTEVTPDQALTWAVSGGVVTPAGKQP</sequence>
<reference evidence="2" key="1">
    <citation type="journal article" date="2023" name="Int. J. Syst. Evol. Microbiol.">
        <title>Mesoterricola silvestris gen. nov., sp. nov., Mesoterricola sediminis sp. nov., Geothrix oryzae sp. nov., Geothrix edaphica sp. nov., Geothrix rubra sp. nov., and Geothrix limicola sp. nov., six novel members of Acidobacteriota isolated from soils.</title>
        <authorList>
            <person name="Itoh H."/>
            <person name="Sugisawa Y."/>
            <person name="Mise K."/>
            <person name="Xu Z."/>
            <person name="Kuniyasu M."/>
            <person name="Ushijima N."/>
            <person name="Kawano K."/>
            <person name="Kobayashi E."/>
            <person name="Shiratori Y."/>
            <person name="Masuda Y."/>
            <person name="Senoo K."/>
        </authorList>
    </citation>
    <scope>NUCLEOTIDE SEQUENCE</scope>
    <source>
        <strain evidence="2">W786</strain>
    </source>
</reference>
<feature type="transmembrane region" description="Helical" evidence="1">
    <location>
        <begin position="51"/>
        <end position="74"/>
    </location>
</feature>
<organism evidence="2 3">
    <name type="scientific">Mesoterricola sediminis</name>
    <dbReference type="NCBI Taxonomy" id="2927980"/>
    <lineage>
        <taxon>Bacteria</taxon>
        <taxon>Pseudomonadati</taxon>
        <taxon>Acidobacteriota</taxon>
        <taxon>Holophagae</taxon>
        <taxon>Holophagales</taxon>
        <taxon>Holophagaceae</taxon>
        <taxon>Mesoterricola</taxon>
    </lineage>
</organism>
<keyword evidence="1" id="KW-1133">Transmembrane helix</keyword>
<accession>A0AA48GYP3</accession>
<evidence type="ECO:0000313" key="3">
    <source>
        <dbReference type="Proteomes" id="UP001228113"/>
    </source>
</evidence>
<dbReference type="InterPro" id="IPR007462">
    <property type="entry name" value="COV1-like"/>
</dbReference>
<proteinExistence type="predicted"/>